<evidence type="ECO:0000313" key="2">
    <source>
        <dbReference type="EMBL" id="CAF4262452.1"/>
    </source>
</evidence>
<sequence length="32" mass="3702">MKIVSCYPELNLAMNDEDDDSDVNLSEIEERN</sequence>
<accession>A0A820FG70</accession>
<comment type="caution">
    <text evidence="2">The sequence shown here is derived from an EMBL/GenBank/DDBJ whole genome shotgun (WGS) entry which is preliminary data.</text>
</comment>
<evidence type="ECO:0000313" key="3">
    <source>
        <dbReference type="Proteomes" id="UP000663823"/>
    </source>
</evidence>
<name>A0A820FG70_9BILA</name>
<feature type="non-terminal residue" evidence="2">
    <location>
        <position position="1"/>
    </location>
</feature>
<dbReference type="EMBL" id="CAJOAX010035488">
    <property type="protein sequence ID" value="CAF4262452.1"/>
    <property type="molecule type" value="Genomic_DNA"/>
</dbReference>
<feature type="non-terminal residue" evidence="2">
    <location>
        <position position="32"/>
    </location>
</feature>
<evidence type="ECO:0000256" key="1">
    <source>
        <dbReference type="SAM" id="MobiDB-lite"/>
    </source>
</evidence>
<proteinExistence type="predicted"/>
<protein>
    <submittedName>
        <fullName evidence="2">Uncharacterized protein</fullName>
    </submittedName>
</protein>
<organism evidence="2 3">
    <name type="scientific">Rotaria sordida</name>
    <dbReference type="NCBI Taxonomy" id="392033"/>
    <lineage>
        <taxon>Eukaryota</taxon>
        <taxon>Metazoa</taxon>
        <taxon>Spiralia</taxon>
        <taxon>Gnathifera</taxon>
        <taxon>Rotifera</taxon>
        <taxon>Eurotatoria</taxon>
        <taxon>Bdelloidea</taxon>
        <taxon>Philodinida</taxon>
        <taxon>Philodinidae</taxon>
        <taxon>Rotaria</taxon>
    </lineage>
</organism>
<feature type="region of interest" description="Disordered" evidence="1">
    <location>
        <begin position="13"/>
        <end position="32"/>
    </location>
</feature>
<dbReference type="Proteomes" id="UP000663823">
    <property type="component" value="Unassembled WGS sequence"/>
</dbReference>
<reference evidence="2" key="1">
    <citation type="submission" date="2021-02" db="EMBL/GenBank/DDBJ databases">
        <authorList>
            <person name="Nowell W R."/>
        </authorList>
    </citation>
    <scope>NUCLEOTIDE SEQUENCE</scope>
</reference>
<gene>
    <name evidence="2" type="ORF">OTI717_LOCUS40811</name>
</gene>
<dbReference type="AlphaFoldDB" id="A0A820FG70"/>